<evidence type="ECO:0008006" key="9">
    <source>
        <dbReference type="Google" id="ProtNLM"/>
    </source>
</evidence>
<dbReference type="GO" id="GO:0005858">
    <property type="term" value="C:axonemal dynein complex"/>
    <property type="evidence" value="ECO:0007669"/>
    <property type="project" value="InterPro"/>
</dbReference>
<evidence type="ECO:0000256" key="3">
    <source>
        <dbReference type="SAM" id="Coils"/>
    </source>
</evidence>
<evidence type="ECO:0000256" key="4">
    <source>
        <dbReference type="SAM" id="MobiDB-lite"/>
    </source>
</evidence>
<dbReference type="Proteomes" id="UP001295684">
    <property type="component" value="Unassembled WGS sequence"/>
</dbReference>
<evidence type="ECO:0000313" key="7">
    <source>
        <dbReference type="EMBL" id="CAI2360825.1"/>
    </source>
</evidence>
<feature type="region of interest" description="Disordered" evidence="4">
    <location>
        <begin position="1"/>
        <end position="30"/>
    </location>
</feature>
<proteinExistence type="inferred from homology"/>
<evidence type="ECO:0000259" key="6">
    <source>
        <dbReference type="Pfam" id="PF14775"/>
    </source>
</evidence>
<feature type="domain" description="Dynein regulatory complex protein 1/2 N-terminal" evidence="5">
    <location>
        <begin position="47"/>
        <end position="146"/>
    </location>
</feature>
<feature type="coiled-coil region" evidence="3">
    <location>
        <begin position="89"/>
        <end position="116"/>
    </location>
</feature>
<feature type="domain" description="Dynein regulatory complex protein 1 C-terminal" evidence="6">
    <location>
        <begin position="581"/>
        <end position="638"/>
    </location>
</feature>
<sequence length="658" mass="78564">MNKGEEEEYIPPPVEPRGQNQVADSRGTIERNKRRFVEEITKIRLDTDEAENDRRIKENKEKDQRYDDIQTEVHNSYQKNIQIDFTWEELEEKEDCEELAQEIEMQKAKCQSIIQTKEKLIKQFQDTLKGKDAEYHKSLETQSLNIDKLIEIMRRQFNAMRDEYNTQLNEIEAAYKKEREEVLNRNNEEINKLFEKHQKTEEMFLDRRTKDEAKYADELENLRSSEANDQQESKIKLENELQTLQKCMEDMKAVYKLNEEKLDFNLRVLKEREDHNKTQKTNMIKRLNKLKNRKRKLEEDYKKENTKLKNKNIELTNSYKRITLQFKELQKKFRRFKKSDERRFEEIWFMNQNEVYALVNKISQADRVIHEQQLGIEWKPPTDPAFNNPDLKAHVSQTNQNVSVAESQGQSKLDIGDTQSHLTGAEKTEEGKIPISKIKAVFQLLIEEMPYLIEDKIELECQNLDPRTAFKRRLDAVRKSLDITEKTTLYMLVNTFYEYSKNNDEEKSNENEIPIEANDEDEELDIEGYEILDVLRQFQQRKEEYLSNAMLTGNPRSKKRPTFQNEEQKKELDQKAENYIWQKMTTILDERKLSVWKALDSAFAKYYQLLVDRKNLIEDTALLNTQNEELKTLLNQYLHAGVNHELKIPPTQVIRLDM</sequence>
<dbReference type="AlphaFoldDB" id="A0AAD1X7Z4"/>
<protein>
    <recommendedName>
        <fullName evidence="9">Dynein regulatory complex protein 1</fullName>
    </recommendedName>
</protein>
<feature type="coiled-coil region" evidence="3">
    <location>
        <begin position="154"/>
        <end position="203"/>
    </location>
</feature>
<name>A0AAD1X7Z4_EUPCR</name>
<dbReference type="InterPro" id="IPR039505">
    <property type="entry name" value="DRC1/2_N"/>
</dbReference>
<evidence type="ECO:0000256" key="2">
    <source>
        <dbReference type="ARBA" id="ARBA00023054"/>
    </source>
</evidence>
<dbReference type="GO" id="GO:0060285">
    <property type="term" value="P:cilium-dependent cell motility"/>
    <property type="evidence" value="ECO:0007669"/>
    <property type="project" value="TreeGrafter"/>
</dbReference>
<feature type="coiled-coil region" evidence="3">
    <location>
        <begin position="227"/>
        <end position="254"/>
    </location>
</feature>
<keyword evidence="8" id="KW-1185">Reference proteome</keyword>
<dbReference type="Pfam" id="PF14772">
    <property type="entry name" value="NYD-SP28"/>
    <property type="match status" value="1"/>
</dbReference>
<dbReference type="Pfam" id="PF14775">
    <property type="entry name" value="NYD-SP28_assoc"/>
    <property type="match status" value="1"/>
</dbReference>
<feature type="coiled-coil region" evidence="3">
    <location>
        <begin position="280"/>
        <end position="318"/>
    </location>
</feature>
<evidence type="ECO:0000259" key="5">
    <source>
        <dbReference type="Pfam" id="PF14772"/>
    </source>
</evidence>
<evidence type="ECO:0000313" key="8">
    <source>
        <dbReference type="Proteomes" id="UP001295684"/>
    </source>
</evidence>
<dbReference type="PANTHER" id="PTHR21625:SF1">
    <property type="entry name" value="DYNEIN REGULATORY COMPLEX PROTEIN 1"/>
    <property type="match status" value="1"/>
</dbReference>
<dbReference type="GO" id="GO:0003352">
    <property type="term" value="P:regulation of cilium movement"/>
    <property type="evidence" value="ECO:0007669"/>
    <property type="project" value="TreeGrafter"/>
</dbReference>
<reference evidence="7" key="1">
    <citation type="submission" date="2023-07" db="EMBL/GenBank/DDBJ databases">
        <authorList>
            <consortium name="AG Swart"/>
            <person name="Singh M."/>
            <person name="Singh A."/>
            <person name="Seah K."/>
            <person name="Emmerich C."/>
        </authorList>
    </citation>
    <scope>NUCLEOTIDE SEQUENCE</scope>
    <source>
        <strain evidence="7">DP1</strain>
    </source>
</reference>
<dbReference type="InterPro" id="IPR039750">
    <property type="entry name" value="DRC1/DRC2"/>
</dbReference>
<comment type="caution">
    <text evidence="7">The sequence shown here is derived from an EMBL/GenBank/DDBJ whole genome shotgun (WGS) entry which is preliminary data.</text>
</comment>
<comment type="similarity">
    <text evidence="1">Belongs to the DRC1 family.</text>
</comment>
<keyword evidence="2 3" id="KW-0175">Coiled coil</keyword>
<organism evidence="7 8">
    <name type="scientific">Euplotes crassus</name>
    <dbReference type="NCBI Taxonomy" id="5936"/>
    <lineage>
        <taxon>Eukaryota</taxon>
        <taxon>Sar</taxon>
        <taxon>Alveolata</taxon>
        <taxon>Ciliophora</taxon>
        <taxon>Intramacronucleata</taxon>
        <taxon>Spirotrichea</taxon>
        <taxon>Hypotrichia</taxon>
        <taxon>Euplotida</taxon>
        <taxon>Euplotidae</taxon>
        <taxon>Moneuplotes</taxon>
    </lineage>
</organism>
<dbReference type="InterPro" id="IPR029440">
    <property type="entry name" value="DRC1_C"/>
</dbReference>
<accession>A0AAD1X7Z4</accession>
<evidence type="ECO:0000256" key="1">
    <source>
        <dbReference type="ARBA" id="ARBA00009688"/>
    </source>
</evidence>
<dbReference type="EMBL" id="CAMPGE010002022">
    <property type="protein sequence ID" value="CAI2360825.1"/>
    <property type="molecule type" value="Genomic_DNA"/>
</dbReference>
<dbReference type="PANTHER" id="PTHR21625">
    <property type="entry name" value="NYD-SP28 PROTEIN"/>
    <property type="match status" value="1"/>
</dbReference>
<gene>
    <name evidence="7" type="ORF">ECRASSUSDP1_LOCUS2132</name>
</gene>
<dbReference type="GO" id="GO:0070286">
    <property type="term" value="P:axonemal dynein complex assembly"/>
    <property type="evidence" value="ECO:0007669"/>
    <property type="project" value="InterPro"/>
</dbReference>